<organism evidence="15 16">
    <name type="scientific">Peptoniphilus equinus</name>
    <dbReference type="NCBI Taxonomy" id="3016343"/>
    <lineage>
        <taxon>Bacteria</taxon>
        <taxon>Bacillati</taxon>
        <taxon>Bacillota</taxon>
        <taxon>Tissierellia</taxon>
        <taxon>Tissierellales</taxon>
        <taxon>Peptoniphilaceae</taxon>
        <taxon>Peptoniphilus</taxon>
    </lineage>
</organism>
<evidence type="ECO:0000256" key="6">
    <source>
        <dbReference type="ARBA" id="ARBA00022741"/>
    </source>
</evidence>
<evidence type="ECO:0000256" key="1">
    <source>
        <dbReference type="ARBA" id="ARBA00001936"/>
    </source>
</evidence>
<keyword evidence="7 12" id="KW-0658">Purine biosynthesis</keyword>
<dbReference type="PROSITE" id="PS50975">
    <property type="entry name" value="ATP_GRASP"/>
    <property type="match status" value="1"/>
</dbReference>
<evidence type="ECO:0000313" key="16">
    <source>
        <dbReference type="Proteomes" id="UP001210339"/>
    </source>
</evidence>
<dbReference type="InterPro" id="IPR011054">
    <property type="entry name" value="Rudment_hybrid_motif"/>
</dbReference>
<gene>
    <name evidence="12 15" type="primary">purD</name>
    <name evidence="15" type="ORF">O6R05_00255</name>
</gene>
<dbReference type="Gene3D" id="3.90.600.10">
    <property type="entry name" value="Phosphoribosylglycinamide synthetase, C-terminal domain"/>
    <property type="match status" value="1"/>
</dbReference>
<dbReference type="SUPFAM" id="SSF56059">
    <property type="entry name" value="Glutathione synthetase ATP-binding domain-like"/>
    <property type="match status" value="1"/>
</dbReference>
<keyword evidence="5 12" id="KW-0436">Ligase</keyword>
<evidence type="ECO:0000256" key="9">
    <source>
        <dbReference type="ARBA" id="ARBA00038345"/>
    </source>
</evidence>
<name>A0ABY7QV22_9FIRM</name>
<proteinExistence type="inferred from homology"/>
<accession>A0ABY7QV22</accession>
<dbReference type="Pfam" id="PF02844">
    <property type="entry name" value="GARS_N"/>
    <property type="match status" value="1"/>
</dbReference>
<protein>
    <recommendedName>
        <fullName evidence="4 12">Phosphoribosylamine--glycine ligase</fullName>
        <ecNumber evidence="4 12">6.3.4.13</ecNumber>
    </recommendedName>
    <alternativeName>
        <fullName evidence="12">GARS</fullName>
    </alternativeName>
    <alternativeName>
        <fullName evidence="10 12">Glycinamide ribonucleotide synthetase</fullName>
    </alternativeName>
    <alternativeName>
        <fullName evidence="11 12">Phosphoribosylglycinamide synthetase</fullName>
    </alternativeName>
</protein>
<dbReference type="NCBIfam" id="TIGR00877">
    <property type="entry name" value="purD"/>
    <property type="match status" value="1"/>
</dbReference>
<dbReference type="InterPro" id="IPR000115">
    <property type="entry name" value="PRibGlycinamide_synth"/>
</dbReference>
<dbReference type="InterPro" id="IPR037123">
    <property type="entry name" value="PRibGlycinamide_synth_C_sf"/>
</dbReference>
<dbReference type="GO" id="GO:0004637">
    <property type="term" value="F:phosphoribosylamine-glycine ligase activity"/>
    <property type="evidence" value="ECO:0007669"/>
    <property type="project" value="UniProtKB-EC"/>
</dbReference>
<comment type="similarity">
    <text evidence="9 12">Belongs to the GARS family.</text>
</comment>
<dbReference type="InterPro" id="IPR020559">
    <property type="entry name" value="PRibGlycinamide_synth_CS"/>
</dbReference>
<comment type="pathway">
    <text evidence="3 12">Purine metabolism; IMP biosynthesis via de novo pathway; N(1)-(5-phospho-D-ribosyl)glycinamide from 5-phospho-alpha-D-ribose 1-diphosphate: step 2/2.</text>
</comment>
<dbReference type="Proteomes" id="UP001210339">
    <property type="component" value="Chromosome"/>
</dbReference>
<evidence type="ECO:0000259" key="14">
    <source>
        <dbReference type="PROSITE" id="PS50975"/>
    </source>
</evidence>
<evidence type="ECO:0000256" key="12">
    <source>
        <dbReference type="HAMAP-Rule" id="MF_00138"/>
    </source>
</evidence>
<dbReference type="EC" id="6.3.4.13" evidence="4 12"/>
<dbReference type="InterPro" id="IPR011761">
    <property type="entry name" value="ATP-grasp"/>
</dbReference>
<dbReference type="Pfam" id="PF02843">
    <property type="entry name" value="GARS_C"/>
    <property type="match status" value="1"/>
</dbReference>
<comment type="catalytic activity">
    <reaction evidence="12">
        <text>5-phospho-beta-D-ribosylamine + glycine + ATP = N(1)-(5-phospho-beta-D-ribosyl)glycinamide + ADP + phosphate + H(+)</text>
        <dbReference type="Rhea" id="RHEA:17453"/>
        <dbReference type="ChEBI" id="CHEBI:15378"/>
        <dbReference type="ChEBI" id="CHEBI:30616"/>
        <dbReference type="ChEBI" id="CHEBI:43474"/>
        <dbReference type="ChEBI" id="CHEBI:57305"/>
        <dbReference type="ChEBI" id="CHEBI:58681"/>
        <dbReference type="ChEBI" id="CHEBI:143788"/>
        <dbReference type="ChEBI" id="CHEBI:456216"/>
        <dbReference type="EC" id="6.3.4.13"/>
    </reaction>
</comment>
<keyword evidence="16" id="KW-1185">Reference proteome</keyword>
<comment type="cofactor">
    <cofactor evidence="1">
        <name>Mn(2+)</name>
        <dbReference type="ChEBI" id="CHEBI:29035"/>
    </cofactor>
</comment>
<dbReference type="RefSeq" id="WP_271191564.1">
    <property type="nucleotide sequence ID" value="NZ_CP115667.1"/>
</dbReference>
<keyword evidence="6 13" id="KW-0547">Nucleotide-binding</keyword>
<reference evidence="15 16" key="1">
    <citation type="submission" date="2023-01" db="EMBL/GenBank/DDBJ databases">
        <authorList>
            <person name="Lee S.H."/>
            <person name="Jung H.S."/>
            <person name="Yun J.U."/>
        </authorList>
    </citation>
    <scope>NUCLEOTIDE SEQUENCE [LARGE SCALE GENOMIC DNA]</scope>
    <source>
        <strain evidence="15 16">CBA3646</strain>
    </source>
</reference>
<comment type="cofactor">
    <cofactor evidence="2">
        <name>Mg(2+)</name>
        <dbReference type="ChEBI" id="CHEBI:18420"/>
    </cofactor>
</comment>
<sequence>MKVLVIGGGGREYSLMKKLHEEGHEVYGAKGNGGTAAFATNVAIDPDDVKGLLDFAETEGMDLTIVGPENPLCSGIVDAFEAKGLRIFGPRKKEAQFEGSKDFTKAFLEKHRIPTAAYATYFDYDSAVAGLDGFSYPLVVKADGLCLGKGVTIAHTKDEATAALRAIFVDNTMNSDRVVLETFLDGREISVVCMASHNRLFAFESTRDYKKIGDGDTGPNTGGVGNIIPLDDLNAELKADIDAILRRIEAGLDADGFDYTGILFVGFMITDKPYVLEFNVRFGDPETEVIMEKLTSNISELMEKAIEGTLTAADFTYDDKYYTGVMLCSGGYPGSYEKGFEITGLDDVDNVIHCGTKAEGDHILTNGGRVLMVIGEGKTKDEATQAAYRDVAKIHFEHMTYRKDIGQ</sequence>
<dbReference type="InterPro" id="IPR020562">
    <property type="entry name" value="PRibGlycinamide_synth_N"/>
</dbReference>
<dbReference type="Gene3D" id="3.30.1490.20">
    <property type="entry name" value="ATP-grasp fold, A domain"/>
    <property type="match status" value="1"/>
</dbReference>
<dbReference type="InterPro" id="IPR013815">
    <property type="entry name" value="ATP_grasp_subdomain_1"/>
</dbReference>
<dbReference type="Pfam" id="PF01071">
    <property type="entry name" value="GARS_A"/>
    <property type="match status" value="1"/>
</dbReference>
<dbReference type="SUPFAM" id="SSF52440">
    <property type="entry name" value="PreATP-grasp domain"/>
    <property type="match status" value="1"/>
</dbReference>
<dbReference type="InterPro" id="IPR020560">
    <property type="entry name" value="PRibGlycinamide_synth_C-dom"/>
</dbReference>
<evidence type="ECO:0000256" key="2">
    <source>
        <dbReference type="ARBA" id="ARBA00001946"/>
    </source>
</evidence>
<dbReference type="PANTHER" id="PTHR43472">
    <property type="entry name" value="PHOSPHORIBOSYLAMINE--GLYCINE LIGASE"/>
    <property type="match status" value="1"/>
</dbReference>
<dbReference type="InterPro" id="IPR016185">
    <property type="entry name" value="PreATP-grasp_dom_sf"/>
</dbReference>
<dbReference type="Gene3D" id="3.40.50.20">
    <property type="match status" value="1"/>
</dbReference>
<dbReference type="HAMAP" id="MF_00138">
    <property type="entry name" value="GARS"/>
    <property type="match status" value="1"/>
</dbReference>
<dbReference type="SUPFAM" id="SSF51246">
    <property type="entry name" value="Rudiment single hybrid motif"/>
    <property type="match status" value="1"/>
</dbReference>
<evidence type="ECO:0000256" key="13">
    <source>
        <dbReference type="PROSITE-ProRule" id="PRU00409"/>
    </source>
</evidence>
<evidence type="ECO:0000256" key="4">
    <source>
        <dbReference type="ARBA" id="ARBA00013255"/>
    </source>
</evidence>
<evidence type="ECO:0000256" key="3">
    <source>
        <dbReference type="ARBA" id="ARBA00005174"/>
    </source>
</evidence>
<evidence type="ECO:0000256" key="8">
    <source>
        <dbReference type="ARBA" id="ARBA00022840"/>
    </source>
</evidence>
<keyword evidence="8 13" id="KW-0067">ATP-binding</keyword>
<evidence type="ECO:0000256" key="11">
    <source>
        <dbReference type="ARBA" id="ARBA00042864"/>
    </source>
</evidence>
<dbReference type="PANTHER" id="PTHR43472:SF1">
    <property type="entry name" value="PHOSPHORIBOSYLAMINE--GLYCINE LIGASE, CHLOROPLASTIC"/>
    <property type="match status" value="1"/>
</dbReference>
<dbReference type="SMART" id="SM01210">
    <property type="entry name" value="GARS_C"/>
    <property type="match status" value="1"/>
</dbReference>
<dbReference type="SMART" id="SM01209">
    <property type="entry name" value="GARS_A"/>
    <property type="match status" value="1"/>
</dbReference>
<dbReference type="PROSITE" id="PS00184">
    <property type="entry name" value="GARS"/>
    <property type="match status" value="1"/>
</dbReference>
<evidence type="ECO:0000256" key="7">
    <source>
        <dbReference type="ARBA" id="ARBA00022755"/>
    </source>
</evidence>
<evidence type="ECO:0000313" key="15">
    <source>
        <dbReference type="EMBL" id="WBW50033.1"/>
    </source>
</evidence>
<dbReference type="EMBL" id="CP115667">
    <property type="protein sequence ID" value="WBW50033.1"/>
    <property type="molecule type" value="Genomic_DNA"/>
</dbReference>
<dbReference type="InterPro" id="IPR020561">
    <property type="entry name" value="PRibGlycinamid_synth_ATP-grasp"/>
</dbReference>
<evidence type="ECO:0000256" key="5">
    <source>
        <dbReference type="ARBA" id="ARBA00022598"/>
    </source>
</evidence>
<dbReference type="Gene3D" id="3.30.470.20">
    <property type="entry name" value="ATP-grasp fold, B domain"/>
    <property type="match status" value="1"/>
</dbReference>
<evidence type="ECO:0000256" key="10">
    <source>
        <dbReference type="ARBA" id="ARBA00042242"/>
    </source>
</evidence>
<feature type="domain" description="ATP-grasp" evidence="14">
    <location>
        <begin position="105"/>
        <end position="307"/>
    </location>
</feature>